<dbReference type="GO" id="GO:0052651">
    <property type="term" value="P:monoacylglycerol catabolic process"/>
    <property type="evidence" value="ECO:0007669"/>
    <property type="project" value="TreeGrafter"/>
</dbReference>
<evidence type="ECO:0000313" key="5">
    <source>
        <dbReference type="Proteomes" id="UP000323386"/>
    </source>
</evidence>
<dbReference type="InterPro" id="IPR029058">
    <property type="entry name" value="AB_hydrolase_fold"/>
</dbReference>
<evidence type="ECO:0000256" key="1">
    <source>
        <dbReference type="SAM" id="MobiDB-lite"/>
    </source>
</evidence>
<dbReference type="AlphaFoldDB" id="A0A5C3EQR2"/>
<dbReference type="Proteomes" id="UP000323386">
    <property type="component" value="Unassembled WGS sequence"/>
</dbReference>
<sequence>MAANFLARAHVVPLGIVAIYTGFLCAMFTPLIQKHFLFLHKIPFPLFADFDHPERYGLAPFKTRNFRLTTADNVSIGAWHILPEAFYQAQDTHDGPIADDLFDDALKQYPTIIYLHGNAANRAAPFRIRAYSSLSTRLAVNVIAIDYRGFGDSDGDPSERGVVLDARAAFDFVRTRSGHTDGSGIVVFGQSLGSGVAAAVTHELHEQGTPPQAVVLMAAYSSINAVISNFRIAGLLPVLAPLKLIPGAQHLVEKYQVTKFATDQRLPRLLLPLPDLQAAVSETASDEGPSKGVGSGDGSEGSTTSRKPHIVILHADDDAIIPVSHSRVLWDALVSSHTQHHGAPPAVRTRTIERFAEVHQFHLDPIPPSFSSSSSSNGDATGAKATYIRTLHGGHDHLTEGAVDQLGLAAGLLPRRA</sequence>
<feature type="region of interest" description="Disordered" evidence="1">
    <location>
        <begin position="281"/>
        <end position="305"/>
    </location>
</feature>
<gene>
    <name evidence="4" type="ORF">PSFLO_00185</name>
</gene>
<dbReference type="PRINTS" id="PR00111">
    <property type="entry name" value="ABHYDROLASE"/>
</dbReference>
<dbReference type="PANTHER" id="PTHR12277:SF194">
    <property type="entry name" value="FI04476P"/>
    <property type="match status" value="1"/>
</dbReference>
<dbReference type="SUPFAM" id="SSF53474">
    <property type="entry name" value="alpha/beta-Hydrolases"/>
    <property type="match status" value="1"/>
</dbReference>
<feature type="transmembrane region" description="Helical" evidence="2">
    <location>
        <begin position="12"/>
        <end position="32"/>
    </location>
</feature>
<dbReference type="InterPro" id="IPR000073">
    <property type="entry name" value="AB_hydrolase_1"/>
</dbReference>
<keyword evidence="5" id="KW-1185">Reference proteome</keyword>
<evidence type="ECO:0000313" key="4">
    <source>
        <dbReference type="EMBL" id="SPO34714.1"/>
    </source>
</evidence>
<dbReference type="PANTHER" id="PTHR12277">
    <property type="entry name" value="ALPHA/BETA HYDROLASE DOMAIN-CONTAINING PROTEIN"/>
    <property type="match status" value="1"/>
</dbReference>
<protein>
    <recommendedName>
        <fullName evidence="3">AB hydrolase-1 domain-containing protein</fullName>
    </recommendedName>
</protein>
<evidence type="ECO:0000259" key="3">
    <source>
        <dbReference type="Pfam" id="PF00561"/>
    </source>
</evidence>
<dbReference type="GO" id="GO:0047372">
    <property type="term" value="F:monoacylglycerol lipase activity"/>
    <property type="evidence" value="ECO:0007669"/>
    <property type="project" value="TreeGrafter"/>
</dbReference>
<reference evidence="4 5" key="1">
    <citation type="submission" date="2018-03" db="EMBL/GenBank/DDBJ databases">
        <authorList>
            <person name="Guldener U."/>
        </authorList>
    </citation>
    <scope>NUCLEOTIDE SEQUENCE [LARGE SCALE GENOMIC DNA]</scope>
    <source>
        <strain evidence="4 5">DAOM196992</strain>
    </source>
</reference>
<keyword evidence="2" id="KW-0812">Transmembrane</keyword>
<dbReference type="EMBL" id="OOIP01000001">
    <property type="protein sequence ID" value="SPO34714.1"/>
    <property type="molecule type" value="Genomic_DNA"/>
</dbReference>
<dbReference type="Gene3D" id="3.40.50.1820">
    <property type="entry name" value="alpha/beta hydrolase"/>
    <property type="match status" value="1"/>
</dbReference>
<feature type="domain" description="AB hydrolase-1" evidence="3">
    <location>
        <begin position="110"/>
        <end position="337"/>
    </location>
</feature>
<dbReference type="GO" id="GO:0006660">
    <property type="term" value="P:phosphatidylserine catabolic process"/>
    <property type="evidence" value="ECO:0007669"/>
    <property type="project" value="TreeGrafter"/>
</dbReference>
<keyword evidence="2" id="KW-0472">Membrane</keyword>
<dbReference type="OrthoDB" id="446723at2759"/>
<name>A0A5C3EQR2_9BASI</name>
<keyword evidence="2" id="KW-1133">Transmembrane helix</keyword>
<evidence type="ECO:0000256" key="2">
    <source>
        <dbReference type="SAM" id="Phobius"/>
    </source>
</evidence>
<accession>A0A5C3EQR2</accession>
<dbReference type="GO" id="GO:0004622">
    <property type="term" value="F:phosphatidylcholine lysophospholipase activity"/>
    <property type="evidence" value="ECO:0007669"/>
    <property type="project" value="TreeGrafter"/>
</dbReference>
<organism evidence="4 5">
    <name type="scientific">Pseudozyma flocculosa</name>
    <dbReference type="NCBI Taxonomy" id="84751"/>
    <lineage>
        <taxon>Eukaryota</taxon>
        <taxon>Fungi</taxon>
        <taxon>Dikarya</taxon>
        <taxon>Basidiomycota</taxon>
        <taxon>Ustilaginomycotina</taxon>
        <taxon>Ustilaginomycetes</taxon>
        <taxon>Ustilaginales</taxon>
        <taxon>Ustilaginaceae</taxon>
        <taxon>Pseudozyma</taxon>
    </lineage>
</organism>
<proteinExistence type="predicted"/>
<dbReference type="GO" id="GO:0005789">
    <property type="term" value="C:endoplasmic reticulum membrane"/>
    <property type="evidence" value="ECO:0007669"/>
    <property type="project" value="TreeGrafter"/>
</dbReference>
<dbReference type="Pfam" id="PF00561">
    <property type="entry name" value="Abhydrolase_1"/>
    <property type="match status" value="1"/>
</dbReference>